<accession>A0A1D8K945</accession>
<evidence type="ECO:0000313" key="2">
    <source>
        <dbReference type="EMBL" id="AOV17451.1"/>
    </source>
</evidence>
<sequence>MATILIVGKGGFGDMIPLWDLAAELQRRGHRLSVAAEAHHSQACRALDLDLIPLSTTHSPFTATPDSEIETLVPFARDADLLLGNQLASTPPILGALTGTPWSYCTASPLALPSHYDLPWWPGLQAIQRRASQSRFIQDTAYRLARAATRLVMQAHQRQRRRFGLKDGAHPRFEALYSPRLNLLMTSPILVESQPDWPPHTHVTGFCAYEAPFLGSPEETEAMQRFAAAGPPPLLIAPGGRDRAQPAHMANACLAACRQLGQRAVVLLNTRFHHLIPPAPDILVTGYMPYGTLIDPMRAVIHSGGIGTIGWTLRLNKPSLLLPSVWDQFDNARRATERGLALSLPTRASSSRIAQSMEKLLSAPWPNLESASRAIATEQGATIAADAIETLLRELERSKIAESD</sequence>
<dbReference type="Proteomes" id="UP000095342">
    <property type="component" value="Chromosome"/>
</dbReference>
<dbReference type="InterPro" id="IPR010610">
    <property type="entry name" value="EryCIII-like_C"/>
</dbReference>
<dbReference type="EMBL" id="CP017448">
    <property type="protein sequence ID" value="AOV17451.1"/>
    <property type="molecule type" value="Genomic_DNA"/>
</dbReference>
<dbReference type="SUPFAM" id="SSF53756">
    <property type="entry name" value="UDP-Glycosyltransferase/glycogen phosphorylase"/>
    <property type="match status" value="1"/>
</dbReference>
<dbReference type="Pfam" id="PF06722">
    <property type="entry name" value="EryCIII-like_C"/>
    <property type="match status" value="1"/>
</dbReference>
<dbReference type="PANTHER" id="PTHR48050:SF13">
    <property type="entry name" value="STEROL 3-BETA-GLUCOSYLTRANSFERASE UGT80A2"/>
    <property type="match status" value="1"/>
</dbReference>
<protein>
    <recommendedName>
        <fullName evidence="1">Erythromycin biosynthesis protein CIII-like C-terminal domain-containing protein</fullName>
    </recommendedName>
</protein>
<name>A0A1D8K945_9GAMM</name>
<dbReference type="AlphaFoldDB" id="A0A1D8K945"/>
<reference evidence="2 3" key="1">
    <citation type="submission" date="2016-09" db="EMBL/GenBank/DDBJ databases">
        <title>Acidihalobacter prosperus V6 (DSM14174).</title>
        <authorList>
            <person name="Khaleque H.N."/>
            <person name="Ramsay J.P."/>
            <person name="Murphy R.J.T."/>
            <person name="Kaksonen A.H."/>
            <person name="Boxall N.J."/>
            <person name="Watkin E.L.J."/>
        </authorList>
    </citation>
    <scope>NUCLEOTIDE SEQUENCE [LARGE SCALE GENOMIC DNA]</scope>
    <source>
        <strain evidence="2 3">V6</strain>
    </source>
</reference>
<dbReference type="RefSeq" id="WP_070073001.1">
    <property type="nucleotide sequence ID" value="NZ_CP017448.1"/>
</dbReference>
<proteinExistence type="predicted"/>
<evidence type="ECO:0000259" key="1">
    <source>
        <dbReference type="Pfam" id="PF06722"/>
    </source>
</evidence>
<dbReference type="KEGG" id="aaeo:BJI67_10625"/>
<dbReference type="PANTHER" id="PTHR48050">
    <property type="entry name" value="STEROL 3-BETA-GLUCOSYLTRANSFERASE"/>
    <property type="match status" value="1"/>
</dbReference>
<evidence type="ECO:0000313" key="3">
    <source>
        <dbReference type="Proteomes" id="UP000095342"/>
    </source>
</evidence>
<organism evidence="2 3">
    <name type="scientific">Acidihalobacter aeolianus</name>
    <dbReference type="NCBI Taxonomy" id="2792603"/>
    <lineage>
        <taxon>Bacteria</taxon>
        <taxon>Pseudomonadati</taxon>
        <taxon>Pseudomonadota</taxon>
        <taxon>Gammaproteobacteria</taxon>
        <taxon>Chromatiales</taxon>
        <taxon>Ectothiorhodospiraceae</taxon>
        <taxon>Acidihalobacter</taxon>
    </lineage>
</organism>
<feature type="domain" description="Erythromycin biosynthesis protein CIII-like C-terminal" evidence="1">
    <location>
        <begin position="259"/>
        <end position="378"/>
    </location>
</feature>
<dbReference type="Gene3D" id="3.40.50.2000">
    <property type="entry name" value="Glycogen Phosphorylase B"/>
    <property type="match status" value="2"/>
</dbReference>
<dbReference type="GO" id="GO:0016757">
    <property type="term" value="F:glycosyltransferase activity"/>
    <property type="evidence" value="ECO:0007669"/>
    <property type="project" value="UniProtKB-ARBA"/>
</dbReference>
<keyword evidence="3" id="KW-1185">Reference proteome</keyword>
<dbReference type="InterPro" id="IPR050426">
    <property type="entry name" value="Glycosyltransferase_28"/>
</dbReference>
<gene>
    <name evidence="2" type="ORF">BJI67_10625</name>
</gene>